<organism evidence="2 3">
    <name type="scientific">Aulographum hederae CBS 113979</name>
    <dbReference type="NCBI Taxonomy" id="1176131"/>
    <lineage>
        <taxon>Eukaryota</taxon>
        <taxon>Fungi</taxon>
        <taxon>Dikarya</taxon>
        <taxon>Ascomycota</taxon>
        <taxon>Pezizomycotina</taxon>
        <taxon>Dothideomycetes</taxon>
        <taxon>Pleosporomycetidae</taxon>
        <taxon>Aulographales</taxon>
        <taxon>Aulographaceae</taxon>
    </lineage>
</organism>
<protein>
    <recommendedName>
        <fullName evidence="4">Secreted protein</fullName>
    </recommendedName>
</protein>
<keyword evidence="3" id="KW-1185">Reference proteome</keyword>
<reference evidence="2" key="1">
    <citation type="journal article" date="2020" name="Stud. Mycol.">
        <title>101 Dothideomycetes genomes: a test case for predicting lifestyles and emergence of pathogens.</title>
        <authorList>
            <person name="Haridas S."/>
            <person name="Albert R."/>
            <person name="Binder M."/>
            <person name="Bloem J."/>
            <person name="Labutti K."/>
            <person name="Salamov A."/>
            <person name="Andreopoulos B."/>
            <person name="Baker S."/>
            <person name="Barry K."/>
            <person name="Bills G."/>
            <person name="Bluhm B."/>
            <person name="Cannon C."/>
            <person name="Castanera R."/>
            <person name="Culley D."/>
            <person name="Daum C."/>
            <person name="Ezra D."/>
            <person name="Gonzalez J."/>
            <person name="Henrissat B."/>
            <person name="Kuo A."/>
            <person name="Liang C."/>
            <person name="Lipzen A."/>
            <person name="Lutzoni F."/>
            <person name="Magnuson J."/>
            <person name="Mondo S."/>
            <person name="Nolan M."/>
            <person name="Ohm R."/>
            <person name="Pangilinan J."/>
            <person name="Park H.-J."/>
            <person name="Ramirez L."/>
            <person name="Alfaro M."/>
            <person name="Sun H."/>
            <person name="Tritt A."/>
            <person name="Yoshinaga Y."/>
            <person name="Zwiers L.-H."/>
            <person name="Turgeon B."/>
            <person name="Goodwin S."/>
            <person name="Spatafora J."/>
            <person name="Crous P."/>
            <person name="Grigoriev I."/>
        </authorList>
    </citation>
    <scope>NUCLEOTIDE SEQUENCE</scope>
    <source>
        <strain evidence="2">CBS 113979</strain>
    </source>
</reference>
<evidence type="ECO:0000256" key="1">
    <source>
        <dbReference type="SAM" id="SignalP"/>
    </source>
</evidence>
<name>A0A6G1H0T9_9PEZI</name>
<proteinExistence type="predicted"/>
<dbReference type="EMBL" id="ML977155">
    <property type="protein sequence ID" value="KAF1986836.1"/>
    <property type="molecule type" value="Genomic_DNA"/>
</dbReference>
<evidence type="ECO:0008006" key="4">
    <source>
        <dbReference type="Google" id="ProtNLM"/>
    </source>
</evidence>
<sequence length="146" mass="15575">MKSTILPFLLPLIPLTAAQCSILPISPSDPTPAPVADTCKCRCNSTADDTYQLWSDPSFGDPAANPPMPMFKCISWKPDQRHDVANGIQKQYGPVGFAFNDTGKQAPDSPDTVPTYCAVDGQGNTVWGQEMLPDIAALRPSASPAP</sequence>
<accession>A0A6G1H0T9</accession>
<dbReference type="AlphaFoldDB" id="A0A6G1H0T9"/>
<gene>
    <name evidence="2" type="ORF">K402DRAFT_393464</name>
</gene>
<evidence type="ECO:0000313" key="2">
    <source>
        <dbReference type="EMBL" id="KAF1986836.1"/>
    </source>
</evidence>
<feature type="chain" id="PRO_5026166765" description="Secreted protein" evidence="1">
    <location>
        <begin position="19"/>
        <end position="146"/>
    </location>
</feature>
<feature type="signal peptide" evidence="1">
    <location>
        <begin position="1"/>
        <end position="18"/>
    </location>
</feature>
<keyword evidence="1" id="KW-0732">Signal</keyword>
<evidence type="ECO:0000313" key="3">
    <source>
        <dbReference type="Proteomes" id="UP000800041"/>
    </source>
</evidence>
<dbReference type="Proteomes" id="UP000800041">
    <property type="component" value="Unassembled WGS sequence"/>
</dbReference>